<organism evidence="2 3">
    <name type="scientific">Micrococcus cohnii</name>
    <dbReference type="NCBI Taxonomy" id="993416"/>
    <lineage>
        <taxon>Bacteria</taxon>
        <taxon>Bacillati</taxon>
        <taxon>Actinomycetota</taxon>
        <taxon>Actinomycetes</taxon>
        <taxon>Micrococcales</taxon>
        <taxon>Micrococcaceae</taxon>
        <taxon>Micrococcus</taxon>
    </lineage>
</organism>
<proteinExistence type="predicted"/>
<gene>
    <name evidence="2" type="ORF">HDA30_000203</name>
</gene>
<dbReference type="Proteomes" id="UP000540191">
    <property type="component" value="Unassembled WGS sequence"/>
</dbReference>
<comment type="caution">
    <text evidence="2">The sequence shown here is derived from an EMBL/GenBank/DDBJ whole genome shotgun (WGS) entry which is preliminary data.</text>
</comment>
<dbReference type="RefSeq" id="WP_184240831.1">
    <property type="nucleotide sequence ID" value="NZ_JACHNA010000001.1"/>
</dbReference>
<keyword evidence="1" id="KW-0472">Membrane</keyword>
<sequence length="87" mass="9869">MNEQETQEQGEPQVIYIERDKPKKRLKDSVQKAAAQWRENSVDAPLPEQLSERVPASWDSPRGRALIGVVCLVMLALWVLVMVLVLS</sequence>
<keyword evidence="1" id="KW-0812">Transmembrane</keyword>
<dbReference type="AlphaFoldDB" id="A0A7W7GM91"/>
<keyword evidence="1" id="KW-1133">Transmembrane helix</keyword>
<evidence type="ECO:0000313" key="3">
    <source>
        <dbReference type="Proteomes" id="UP000540191"/>
    </source>
</evidence>
<dbReference type="EMBL" id="JACHNA010000001">
    <property type="protein sequence ID" value="MBB4734695.1"/>
    <property type="molecule type" value="Genomic_DNA"/>
</dbReference>
<name>A0A7W7GM91_9MICC</name>
<accession>A0A7W7GM91</accession>
<protein>
    <submittedName>
        <fullName evidence="2">Uncharacterized protein</fullName>
    </submittedName>
</protein>
<feature type="transmembrane region" description="Helical" evidence="1">
    <location>
        <begin position="65"/>
        <end position="86"/>
    </location>
</feature>
<evidence type="ECO:0000313" key="2">
    <source>
        <dbReference type="EMBL" id="MBB4734695.1"/>
    </source>
</evidence>
<evidence type="ECO:0000256" key="1">
    <source>
        <dbReference type="SAM" id="Phobius"/>
    </source>
</evidence>
<keyword evidence="3" id="KW-1185">Reference proteome</keyword>
<reference evidence="2 3" key="1">
    <citation type="submission" date="2020-08" db="EMBL/GenBank/DDBJ databases">
        <title>Sequencing the genomes of 1000 actinobacteria strains.</title>
        <authorList>
            <person name="Klenk H.-P."/>
        </authorList>
    </citation>
    <scope>NUCLEOTIDE SEQUENCE [LARGE SCALE GENOMIC DNA]</scope>
    <source>
        <strain evidence="2 3">DSM 23974</strain>
    </source>
</reference>